<comment type="caution">
    <text evidence="11">The sequence shown here is derived from an EMBL/GenBank/DDBJ whole genome shotgun (WGS) entry which is preliminary data.</text>
</comment>
<dbReference type="Gene3D" id="3.20.20.20">
    <property type="entry name" value="Dihydropteroate synthase-like"/>
    <property type="match status" value="1"/>
</dbReference>
<comment type="pathway">
    <text evidence="3 9">Cofactor biosynthesis; tetrahydrofolate biosynthesis; 7,8-dihydrofolate from 2-amino-4-hydroxy-6-hydroxymethyl-7,8-dihydropteridine diphosphate and 4-aminobenzoate: step 1/2.</text>
</comment>
<evidence type="ECO:0000256" key="7">
    <source>
        <dbReference type="ARBA" id="ARBA00022842"/>
    </source>
</evidence>
<dbReference type="EC" id="2.5.1.15" evidence="4 9"/>
<dbReference type="PANTHER" id="PTHR20941:SF1">
    <property type="entry name" value="FOLIC ACID SYNTHESIS PROTEIN FOL1"/>
    <property type="match status" value="1"/>
</dbReference>
<dbReference type="GO" id="GO:0005829">
    <property type="term" value="C:cytosol"/>
    <property type="evidence" value="ECO:0007669"/>
    <property type="project" value="TreeGrafter"/>
</dbReference>
<comment type="catalytic activity">
    <reaction evidence="1">
        <text>(7,8-dihydropterin-6-yl)methyl diphosphate + 4-aminobenzoate = 7,8-dihydropteroate + diphosphate</text>
        <dbReference type="Rhea" id="RHEA:19949"/>
        <dbReference type="ChEBI" id="CHEBI:17836"/>
        <dbReference type="ChEBI" id="CHEBI:17839"/>
        <dbReference type="ChEBI" id="CHEBI:33019"/>
        <dbReference type="ChEBI" id="CHEBI:72950"/>
        <dbReference type="EC" id="2.5.1.15"/>
    </reaction>
</comment>
<evidence type="ECO:0000256" key="3">
    <source>
        <dbReference type="ARBA" id="ARBA00004763"/>
    </source>
</evidence>
<reference evidence="11 12" key="1">
    <citation type="submission" date="2017-07" db="EMBL/GenBank/DDBJ databases">
        <title>Leptospira spp. isolated from tropical soils.</title>
        <authorList>
            <person name="Thibeaux R."/>
            <person name="Iraola G."/>
            <person name="Ferres I."/>
            <person name="Bierque E."/>
            <person name="Girault D."/>
            <person name="Soupe-Gilbert M.-E."/>
            <person name="Picardeau M."/>
            <person name="Goarant C."/>
        </authorList>
    </citation>
    <scope>NUCLEOTIDE SEQUENCE [LARGE SCALE GENOMIC DNA]</scope>
    <source>
        <strain evidence="11 12">ES4-C-A1</strain>
    </source>
</reference>
<keyword evidence="8 9" id="KW-0289">Folate biosynthesis</keyword>
<comment type="similarity">
    <text evidence="9">Belongs to the DHPS family.</text>
</comment>
<dbReference type="GO" id="GO:0046654">
    <property type="term" value="P:tetrahydrofolate biosynthetic process"/>
    <property type="evidence" value="ECO:0007669"/>
    <property type="project" value="UniProtKB-UniPathway"/>
</dbReference>
<feature type="domain" description="Pterin-binding" evidence="10">
    <location>
        <begin position="51"/>
        <end position="309"/>
    </location>
</feature>
<evidence type="ECO:0000313" key="11">
    <source>
        <dbReference type="EMBL" id="PJZ78175.1"/>
    </source>
</evidence>
<gene>
    <name evidence="11" type="primary">folP</name>
    <name evidence="11" type="ORF">CH365_06335</name>
</gene>
<dbReference type="AlphaFoldDB" id="A0A2N0A1J6"/>
<dbReference type="InterPro" id="IPR011005">
    <property type="entry name" value="Dihydropteroate_synth-like_sf"/>
</dbReference>
<dbReference type="OrthoDB" id="9811744at2"/>
<keyword evidence="6 9" id="KW-0479">Metal-binding</keyword>
<keyword evidence="12" id="KW-1185">Reference proteome</keyword>
<sequence>MISFYNESFSLIVKKHLVFSIGTKSPSIKMETKMESDLPNRTQEEIFPPKPTLFGVLNITNDSFSDGGKYLQEDLALAKAKSLMEEGADVIDIGAQSSNVKAEPISEELEWDRMKEIISELKKENVAISVDTFRPYVIRKALEIGVDYINNIRGFMDPESLDLLKGVNRQSTKYVAMFSQDHSIKASEFSDLKPETVVPLALEFFRERTKTFERLGLADRLILDPGMGFFLSPDYKVSFAILSKIKDILSEFPNLMVSVTKKSFLGNALGGLPVEDRVVPTAISETYLWSKGVPMIRTHSPRSFLLAMKTWEMSHGVYSPQRGLQEPGPFGTSSYRP</sequence>
<comment type="cofactor">
    <cofactor evidence="2 9">
        <name>Mg(2+)</name>
        <dbReference type="ChEBI" id="CHEBI:18420"/>
    </cofactor>
</comment>
<dbReference type="EMBL" id="NPEA01000003">
    <property type="protein sequence ID" value="PJZ78175.1"/>
    <property type="molecule type" value="Genomic_DNA"/>
</dbReference>
<dbReference type="InterPro" id="IPR006390">
    <property type="entry name" value="DHP_synth_dom"/>
</dbReference>
<dbReference type="SUPFAM" id="SSF51717">
    <property type="entry name" value="Dihydropteroate synthetase-like"/>
    <property type="match status" value="1"/>
</dbReference>
<dbReference type="GO" id="GO:0046872">
    <property type="term" value="F:metal ion binding"/>
    <property type="evidence" value="ECO:0007669"/>
    <property type="project" value="UniProtKB-KW"/>
</dbReference>
<comment type="function">
    <text evidence="9">Catalyzes the condensation of para-aminobenzoate (pABA) with 6-hydroxymethyl-7,8-dihydropterin diphosphate (DHPt-PP) to form 7,8-dihydropteroate (H2Pte), the immediate precursor of folate derivatives.</text>
</comment>
<evidence type="ECO:0000313" key="12">
    <source>
        <dbReference type="Proteomes" id="UP000231843"/>
    </source>
</evidence>
<dbReference type="InterPro" id="IPR000489">
    <property type="entry name" value="Pterin-binding_dom"/>
</dbReference>
<dbReference type="UniPathway" id="UPA00077">
    <property type="reaction ID" value="UER00156"/>
</dbReference>
<evidence type="ECO:0000256" key="2">
    <source>
        <dbReference type="ARBA" id="ARBA00001946"/>
    </source>
</evidence>
<evidence type="ECO:0000256" key="9">
    <source>
        <dbReference type="RuleBase" id="RU361205"/>
    </source>
</evidence>
<evidence type="ECO:0000256" key="1">
    <source>
        <dbReference type="ARBA" id="ARBA00000012"/>
    </source>
</evidence>
<evidence type="ECO:0000256" key="4">
    <source>
        <dbReference type="ARBA" id="ARBA00012458"/>
    </source>
</evidence>
<dbReference type="GO" id="GO:0046656">
    <property type="term" value="P:folic acid biosynthetic process"/>
    <property type="evidence" value="ECO:0007669"/>
    <property type="project" value="UniProtKB-KW"/>
</dbReference>
<evidence type="ECO:0000256" key="8">
    <source>
        <dbReference type="ARBA" id="ARBA00022909"/>
    </source>
</evidence>
<evidence type="ECO:0000259" key="10">
    <source>
        <dbReference type="PROSITE" id="PS50972"/>
    </source>
</evidence>
<dbReference type="Pfam" id="PF00809">
    <property type="entry name" value="Pterin_bind"/>
    <property type="match status" value="1"/>
</dbReference>
<name>A0A2N0A1J6_9LEPT</name>
<dbReference type="InterPro" id="IPR045031">
    <property type="entry name" value="DHP_synth-like"/>
</dbReference>
<protein>
    <recommendedName>
        <fullName evidence="4 9">Dihydropteroate synthase</fullName>
        <shortName evidence="9">DHPS</shortName>
        <ecNumber evidence="4 9">2.5.1.15</ecNumber>
    </recommendedName>
    <alternativeName>
        <fullName evidence="9">Dihydropteroate pyrophosphorylase</fullName>
    </alternativeName>
</protein>
<dbReference type="PROSITE" id="PS50972">
    <property type="entry name" value="PTERIN_BINDING"/>
    <property type="match status" value="1"/>
</dbReference>
<keyword evidence="5 9" id="KW-0808">Transferase</keyword>
<dbReference type="GO" id="GO:0004156">
    <property type="term" value="F:dihydropteroate synthase activity"/>
    <property type="evidence" value="ECO:0007669"/>
    <property type="project" value="UniProtKB-EC"/>
</dbReference>
<dbReference type="Proteomes" id="UP000231843">
    <property type="component" value="Unassembled WGS sequence"/>
</dbReference>
<dbReference type="PROSITE" id="PS00792">
    <property type="entry name" value="DHPS_1"/>
    <property type="match status" value="1"/>
</dbReference>
<dbReference type="NCBIfam" id="TIGR01496">
    <property type="entry name" value="DHPS"/>
    <property type="match status" value="1"/>
</dbReference>
<proteinExistence type="inferred from homology"/>
<keyword evidence="7 9" id="KW-0460">Magnesium</keyword>
<dbReference type="PANTHER" id="PTHR20941">
    <property type="entry name" value="FOLATE SYNTHESIS PROTEINS"/>
    <property type="match status" value="1"/>
</dbReference>
<evidence type="ECO:0000256" key="6">
    <source>
        <dbReference type="ARBA" id="ARBA00022723"/>
    </source>
</evidence>
<organism evidence="11 12">
    <name type="scientific">Leptospira neocaledonica</name>
    <dbReference type="NCBI Taxonomy" id="2023192"/>
    <lineage>
        <taxon>Bacteria</taxon>
        <taxon>Pseudomonadati</taxon>
        <taxon>Spirochaetota</taxon>
        <taxon>Spirochaetia</taxon>
        <taxon>Leptospirales</taxon>
        <taxon>Leptospiraceae</taxon>
        <taxon>Leptospira</taxon>
    </lineage>
</organism>
<accession>A0A2N0A1J6</accession>
<evidence type="ECO:0000256" key="5">
    <source>
        <dbReference type="ARBA" id="ARBA00022679"/>
    </source>
</evidence>